<dbReference type="InterPro" id="IPR024473">
    <property type="entry name" value="Transposases_IS4_N"/>
</dbReference>
<accession>A0A9X2WN76</accession>
<keyword evidence="3" id="KW-1185">Reference proteome</keyword>
<organism evidence="2 3">
    <name type="scientific">Shewanella holmiensis</name>
    <dbReference type="NCBI Taxonomy" id="2952222"/>
    <lineage>
        <taxon>Bacteria</taxon>
        <taxon>Pseudomonadati</taxon>
        <taxon>Pseudomonadota</taxon>
        <taxon>Gammaproteobacteria</taxon>
        <taxon>Alteromonadales</taxon>
        <taxon>Shewanellaceae</taxon>
        <taxon>Shewanella</taxon>
    </lineage>
</organism>
<reference evidence="2" key="1">
    <citation type="journal article" date="2023" name="Int. J. Syst. Evol. Microbiol.">
        <title>&lt;i&gt;Shewanella septentrionalis&lt;/i&gt; sp. nov. and &lt;i&gt;Shewanella holmiensis&lt;/i&gt; sp. nov., isolated from Baltic Sea water and sediments.</title>
        <authorList>
            <person name="Martin-Rodriguez A.J."/>
            <person name="Thorell K."/>
            <person name="Joffre E."/>
            <person name="Jensie-Markopoulos S."/>
            <person name="Moore E.R.B."/>
            <person name="Sjoling A."/>
        </authorList>
    </citation>
    <scope>NUCLEOTIDE SEQUENCE</scope>
    <source>
        <strain evidence="2">SP1S2-7</strain>
    </source>
</reference>
<evidence type="ECO:0000313" key="3">
    <source>
        <dbReference type="Proteomes" id="UP001155546"/>
    </source>
</evidence>
<dbReference type="RefSeq" id="WP_261298899.1">
    <property type="nucleotide sequence ID" value="NZ_JAMTCD010000015.1"/>
</dbReference>
<feature type="domain" description="Transposase IS4 N-terminal" evidence="1">
    <location>
        <begin position="27"/>
        <end position="105"/>
    </location>
</feature>
<evidence type="ECO:0000259" key="1">
    <source>
        <dbReference type="Pfam" id="PF13006"/>
    </source>
</evidence>
<proteinExistence type="predicted"/>
<name>A0A9X2WN76_9GAMM</name>
<evidence type="ECO:0000313" key="2">
    <source>
        <dbReference type="EMBL" id="MCT7942534.1"/>
    </source>
</evidence>
<dbReference type="AlphaFoldDB" id="A0A9X2WN76"/>
<dbReference type="Proteomes" id="UP001155546">
    <property type="component" value="Unassembled WGS sequence"/>
</dbReference>
<dbReference type="EMBL" id="JAMTCD010000015">
    <property type="protein sequence ID" value="MCT7942534.1"/>
    <property type="molecule type" value="Genomic_DNA"/>
</dbReference>
<comment type="caution">
    <text evidence="2">The sequence shown here is derived from an EMBL/GenBank/DDBJ whole genome shotgun (WGS) entry which is preliminary data.</text>
</comment>
<sequence>MTPSFERSHFLCQSKWLIDTELLAAPEELSIFQKELPLEWIEQALELTYKSSIRRRKLPAELVVWLIVGIGLYRKRSIAEVFSTLDLTLVDKLAETVAPSAIPQA</sequence>
<protein>
    <submittedName>
        <fullName evidence="2">Transposase domain-containing protein</fullName>
    </submittedName>
</protein>
<dbReference type="Pfam" id="PF13006">
    <property type="entry name" value="Nterm_IS4"/>
    <property type="match status" value="1"/>
</dbReference>
<gene>
    <name evidence="2" type="ORF">NE535_12085</name>
</gene>